<evidence type="ECO:0000256" key="1">
    <source>
        <dbReference type="SAM" id="MobiDB-lite"/>
    </source>
</evidence>
<dbReference type="InParanoid" id="A0A2J7Q7U1"/>
<organism evidence="2 3">
    <name type="scientific">Cryptotermes secundus</name>
    <dbReference type="NCBI Taxonomy" id="105785"/>
    <lineage>
        <taxon>Eukaryota</taxon>
        <taxon>Metazoa</taxon>
        <taxon>Ecdysozoa</taxon>
        <taxon>Arthropoda</taxon>
        <taxon>Hexapoda</taxon>
        <taxon>Insecta</taxon>
        <taxon>Pterygota</taxon>
        <taxon>Neoptera</taxon>
        <taxon>Polyneoptera</taxon>
        <taxon>Dictyoptera</taxon>
        <taxon>Blattodea</taxon>
        <taxon>Blattoidea</taxon>
        <taxon>Termitoidae</taxon>
        <taxon>Kalotermitidae</taxon>
        <taxon>Cryptotermitinae</taxon>
        <taxon>Cryptotermes</taxon>
    </lineage>
</organism>
<feature type="region of interest" description="Disordered" evidence="1">
    <location>
        <begin position="1"/>
        <end position="79"/>
    </location>
</feature>
<protein>
    <submittedName>
        <fullName evidence="2">Uncharacterized protein</fullName>
    </submittedName>
</protein>
<evidence type="ECO:0000313" key="3">
    <source>
        <dbReference type="Proteomes" id="UP000235965"/>
    </source>
</evidence>
<dbReference type="EMBL" id="NEVH01017042">
    <property type="protein sequence ID" value="PNF24654.1"/>
    <property type="molecule type" value="Genomic_DNA"/>
</dbReference>
<comment type="caution">
    <text evidence="2">The sequence shown here is derived from an EMBL/GenBank/DDBJ whole genome shotgun (WGS) entry which is preliminary data.</text>
</comment>
<dbReference type="AlphaFoldDB" id="A0A2J7Q7U1"/>
<gene>
    <name evidence="2" type="ORF">B7P43_G18086</name>
</gene>
<feature type="compositionally biased region" description="Basic and acidic residues" evidence="1">
    <location>
        <begin position="1"/>
        <end position="15"/>
    </location>
</feature>
<reference evidence="2 3" key="1">
    <citation type="submission" date="2017-12" db="EMBL/GenBank/DDBJ databases">
        <title>Hemimetabolous genomes reveal molecular basis of termite eusociality.</title>
        <authorList>
            <person name="Harrison M.C."/>
            <person name="Jongepier E."/>
            <person name="Robertson H.M."/>
            <person name="Arning N."/>
            <person name="Bitard-Feildel T."/>
            <person name="Chao H."/>
            <person name="Childers C.P."/>
            <person name="Dinh H."/>
            <person name="Doddapaneni H."/>
            <person name="Dugan S."/>
            <person name="Gowin J."/>
            <person name="Greiner C."/>
            <person name="Han Y."/>
            <person name="Hu H."/>
            <person name="Hughes D.S.T."/>
            <person name="Huylmans A.-K."/>
            <person name="Kemena C."/>
            <person name="Kremer L.P.M."/>
            <person name="Lee S.L."/>
            <person name="Lopez-Ezquerra A."/>
            <person name="Mallet L."/>
            <person name="Monroy-Kuhn J.M."/>
            <person name="Moser A."/>
            <person name="Murali S.C."/>
            <person name="Muzny D.M."/>
            <person name="Otani S."/>
            <person name="Piulachs M.-D."/>
            <person name="Poelchau M."/>
            <person name="Qu J."/>
            <person name="Schaub F."/>
            <person name="Wada-Katsumata A."/>
            <person name="Worley K.C."/>
            <person name="Xie Q."/>
            <person name="Ylla G."/>
            <person name="Poulsen M."/>
            <person name="Gibbs R.A."/>
            <person name="Schal C."/>
            <person name="Richards S."/>
            <person name="Belles X."/>
            <person name="Korb J."/>
            <person name="Bornberg-Bauer E."/>
        </authorList>
    </citation>
    <scope>NUCLEOTIDE SEQUENCE [LARGE SCALE GENOMIC DNA]</scope>
    <source>
        <tissue evidence="2">Whole body</tissue>
    </source>
</reference>
<evidence type="ECO:0000313" key="2">
    <source>
        <dbReference type="EMBL" id="PNF24654.1"/>
    </source>
</evidence>
<keyword evidence="3" id="KW-1185">Reference proteome</keyword>
<name>A0A2J7Q7U1_9NEOP</name>
<sequence length="266" mass="31513">MEGKKSESRKSKGEGEELEDEAKSAAQERMTTVWEKQENKEEKPMERKETKIENKNLAEGEKQKEIEDIMEVKGEGEQEKDKRTGYFIMKKESVFDDISLTPEIKLQYSSDEDEEEEEDKIEEEKEEEKIDREAAIEKYKSLQTEGRPIVKKNIMLLKKLAEHFKKHKMEHVYKIPEPYSADQEVRYRKQLLAFEEIRTTEKKEREVITKELKGMKNQKDELVAELKVEFNSFIQGEREIGTRLINTKTGPWTCHRFEETPRLSSK</sequence>
<proteinExistence type="predicted"/>
<feature type="compositionally biased region" description="Acidic residues" evidence="1">
    <location>
        <begin position="110"/>
        <end position="126"/>
    </location>
</feature>
<dbReference type="Proteomes" id="UP000235965">
    <property type="component" value="Unassembled WGS sequence"/>
</dbReference>
<feature type="region of interest" description="Disordered" evidence="1">
    <location>
        <begin position="101"/>
        <end position="129"/>
    </location>
</feature>
<feature type="compositionally biased region" description="Basic and acidic residues" evidence="1">
    <location>
        <begin position="35"/>
        <end position="79"/>
    </location>
</feature>
<accession>A0A2J7Q7U1</accession>
<dbReference type="OrthoDB" id="10254794at2759"/>